<reference evidence="3 4" key="1">
    <citation type="journal article" date="2016" name="Mol. Biol. Evol.">
        <title>Comparative Genomics of Early-Diverging Mushroom-Forming Fungi Provides Insights into the Origins of Lignocellulose Decay Capabilities.</title>
        <authorList>
            <person name="Nagy L.G."/>
            <person name="Riley R."/>
            <person name="Tritt A."/>
            <person name="Adam C."/>
            <person name="Daum C."/>
            <person name="Floudas D."/>
            <person name="Sun H."/>
            <person name="Yadav J.S."/>
            <person name="Pangilinan J."/>
            <person name="Larsson K.H."/>
            <person name="Matsuura K."/>
            <person name="Barry K."/>
            <person name="Labutti K."/>
            <person name="Kuo R."/>
            <person name="Ohm R.A."/>
            <person name="Bhattacharya S.S."/>
            <person name="Shirouzu T."/>
            <person name="Yoshinaga Y."/>
            <person name="Martin F.M."/>
            <person name="Grigoriev I.V."/>
            <person name="Hibbett D.S."/>
        </authorList>
    </citation>
    <scope>NUCLEOTIDE SEQUENCE [LARGE SCALE GENOMIC DNA]</scope>
    <source>
        <strain evidence="3 4">HHB12733</strain>
    </source>
</reference>
<feature type="transmembrane region" description="Helical" evidence="2">
    <location>
        <begin position="288"/>
        <end position="309"/>
    </location>
</feature>
<evidence type="ECO:0000313" key="4">
    <source>
        <dbReference type="Proteomes" id="UP000076842"/>
    </source>
</evidence>
<keyword evidence="2" id="KW-0472">Membrane</keyword>
<evidence type="ECO:0000256" key="2">
    <source>
        <dbReference type="SAM" id="Phobius"/>
    </source>
</evidence>
<gene>
    <name evidence="3" type="ORF">CALCODRAFT_204834</name>
</gene>
<feature type="compositionally biased region" description="Basic and acidic residues" evidence="1">
    <location>
        <begin position="1"/>
        <end position="10"/>
    </location>
</feature>
<feature type="region of interest" description="Disordered" evidence="1">
    <location>
        <begin position="1"/>
        <end position="26"/>
    </location>
</feature>
<evidence type="ECO:0000313" key="3">
    <source>
        <dbReference type="EMBL" id="KZT62496.1"/>
    </source>
</evidence>
<dbReference type="InParanoid" id="A0A165K0A6"/>
<dbReference type="AlphaFoldDB" id="A0A165K0A6"/>
<sequence length="335" mass="36825">MHSSEIELKPNPDLARPTRSPRLSLSPSIYCIPHPAPRTRTRISAPPSPALATGARRPLSLLLFIAPSALCPLLFPRLLAPNQQETTTAPPRSAPPLPPLPPLLLLLPFRPLVYQLQTRNRPRLCKTNPCHSLTPFVPSFRLHSFIHSCFLVFFSVFVSPSLLAQRAEPPLDLSILRSTLSTSARPSSRARCAGPKARARLPLSPSPFSSVCAPSRAPCCCCWTTYLVGLEGVHWEHKRVRCTSAALALAGRAATLPPTFIHCPPSPLSFARVAQSECEEQWRPRISFLFLFALFLFTQLSLASLFSLLSLTLSSWAVMDVLVDTARVSLAYRGS</sequence>
<evidence type="ECO:0000256" key="1">
    <source>
        <dbReference type="SAM" id="MobiDB-lite"/>
    </source>
</evidence>
<keyword evidence="2" id="KW-1133">Transmembrane helix</keyword>
<accession>A0A165K0A6</accession>
<keyword evidence="4" id="KW-1185">Reference proteome</keyword>
<dbReference type="EMBL" id="KV423916">
    <property type="protein sequence ID" value="KZT62496.1"/>
    <property type="molecule type" value="Genomic_DNA"/>
</dbReference>
<feature type="compositionally biased region" description="Low complexity" evidence="1">
    <location>
        <begin position="14"/>
        <end position="26"/>
    </location>
</feature>
<keyword evidence="2" id="KW-0812">Transmembrane</keyword>
<dbReference type="Proteomes" id="UP000076842">
    <property type="component" value="Unassembled WGS sequence"/>
</dbReference>
<proteinExistence type="predicted"/>
<organism evidence="3 4">
    <name type="scientific">Calocera cornea HHB12733</name>
    <dbReference type="NCBI Taxonomy" id="1353952"/>
    <lineage>
        <taxon>Eukaryota</taxon>
        <taxon>Fungi</taxon>
        <taxon>Dikarya</taxon>
        <taxon>Basidiomycota</taxon>
        <taxon>Agaricomycotina</taxon>
        <taxon>Dacrymycetes</taxon>
        <taxon>Dacrymycetales</taxon>
        <taxon>Dacrymycetaceae</taxon>
        <taxon>Calocera</taxon>
    </lineage>
</organism>
<name>A0A165K0A6_9BASI</name>
<protein>
    <submittedName>
        <fullName evidence="3">Uncharacterized protein</fullName>
    </submittedName>
</protein>